<name>A0ABN3PY72_9ACTN</name>
<dbReference type="Pfam" id="PF19086">
    <property type="entry name" value="Terpene_syn_C_2"/>
    <property type="match status" value="1"/>
</dbReference>
<comment type="caution">
    <text evidence="1">The sequence shown here is derived from an EMBL/GenBank/DDBJ whole genome shotgun (WGS) entry which is preliminary data.</text>
</comment>
<gene>
    <name evidence="1" type="ORF">GCM10010411_45670</name>
</gene>
<organism evidence="1 2">
    <name type="scientific">Actinomadura fulvescens</name>
    <dbReference type="NCBI Taxonomy" id="46160"/>
    <lineage>
        <taxon>Bacteria</taxon>
        <taxon>Bacillati</taxon>
        <taxon>Actinomycetota</taxon>
        <taxon>Actinomycetes</taxon>
        <taxon>Streptosporangiales</taxon>
        <taxon>Thermomonosporaceae</taxon>
        <taxon>Actinomadura</taxon>
    </lineage>
</organism>
<accession>A0ABN3PY72</accession>
<dbReference type="RefSeq" id="WP_344543890.1">
    <property type="nucleotide sequence ID" value="NZ_BAAATD010000006.1"/>
</dbReference>
<reference evidence="1 2" key="1">
    <citation type="journal article" date="2019" name="Int. J. Syst. Evol. Microbiol.">
        <title>The Global Catalogue of Microorganisms (GCM) 10K type strain sequencing project: providing services to taxonomists for standard genome sequencing and annotation.</title>
        <authorList>
            <consortium name="The Broad Institute Genomics Platform"/>
            <consortium name="The Broad Institute Genome Sequencing Center for Infectious Disease"/>
            <person name="Wu L."/>
            <person name="Ma J."/>
        </authorList>
    </citation>
    <scope>NUCLEOTIDE SEQUENCE [LARGE SCALE GENOMIC DNA]</scope>
    <source>
        <strain evidence="1 2">JCM 6833</strain>
    </source>
</reference>
<proteinExistence type="predicted"/>
<dbReference type="Gene3D" id="1.10.600.10">
    <property type="entry name" value="Farnesyl Diphosphate Synthase"/>
    <property type="match status" value="1"/>
</dbReference>
<sequence>MHPNPVADHPPQDARDAGSIMAQAVRCARDLESCAEEHPGLFAARPFDSTLYHAVACANAFGSPGVPAAGLRVAGRTSLWIFALDWLVDHIAATRAEIDDITRRCLAVADGAAPADGDELARFLAEIRDELALAPGFTDLRADWRRQLRRLLDAGAREWSWKSGAAPRPSFAEYLDNADNYGSAWVNISHWIASGAPQVVAHREALQAASREVQRVLRLLNDLATYERDVTWGDLNALMLGVDRSEVTAHLDLLVERCHRLIEPIRSAHPEAAVYLERQIGYSTGFYGITDYWGTL</sequence>
<evidence type="ECO:0008006" key="3">
    <source>
        <dbReference type="Google" id="ProtNLM"/>
    </source>
</evidence>
<dbReference type="EMBL" id="BAAATD010000006">
    <property type="protein sequence ID" value="GAA2606356.1"/>
    <property type="molecule type" value="Genomic_DNA"/>
</dbReference>
<evidence type="ECO:0000313" key="2">
    <source>
        <dbReference type="Proteomes" id="UP001501509"/>
    </source>
</evidence>
<dbReference type="SUPFAM" id="SSF48576">
    <property type="entry name" value="Terpenoid synthases"/>
    <property type="match status" value="1"/>
</dbReference>
<keyword evidence="2" id="KW-1185">Reference proteome</keyword>
<dbReference type="Proteomes" id="UP001501509">
    <property type="component" value="Unassembled WGS sequence"/>
</dbReference>
<evidence type="ECO:0000313" key="1">
    <source>
        <dbReference type="EMBL" id="GAA2606356.1"/>
    </source>
</evidence>
<dbReference type="InterPro" id="IPR008949">
    <property type="entry name" value="Isoprenoid_synthase_dom_sf"/>
</dbReference>
<protein>
    <recommendedName>
        <fullName evidence="3">Terpene synthase</fullName>
    </recommendedName>
</protein>